<dbReference type="InterPro" id="IPR049227">
    <property type="entry name" value="DUF6824"/>
</dbReference>
<reference evidence="2" key="1">
    <citation type="submission" date="2023-08" db="EMBL/GenBank/DDBJ databases">
        <authorList>
            <person name="Audoor S."/>
            <person name="Bilcke G."/>
        </authorList>
    </citation>
    <scope>NUCLEOTIDE SEQUENCE</scope>
</reference>
<evidence type="ECO:0000259" key="1">
    <source>
        <dbReference type="Pfam" id="PF20710"/>
    </source>
</evidence>
<comment type="caution">
    <text evidence="2">The sequence shown here is derived from an EMBL/GenBank/DDBJ whole genome shotgun (WGS) entry which is preliminary data.</text>
</comment>
<evidence type="ECO:0000313" key="3">
    <source>
        <dbReference type="Proteomes" id="UP001295423"/>
    </source>
</evidence>
<accession>A0AAD2GDY0</accession>
<dbReference type="Pfam" id="PF20710">
    <property type="entry name" value="DUF6824"/>
    <property type="match status" value="1"/>
</dbReference>
<dbReference type="InterPro" id="IPR036865">
    <property type="entry name" value="CRAL-TRIO_dom_sf"/>
</dbReference>
<name>A0AAD2GDY0_9STRA</name>
<proteinExistence type="predicted"/>
<dbReference type="EMBL" id="CAKOGP040002447">
    <property type="protein sequence ID" value="CAJ1970008.1"/>
    <property type="molecule type" value="Genomic_DNA"/>
</dbReference>
<dbReference type="Gene3D" id="3.40.525.10">
    <property type="entry name" value="CRAL-TRIO lipid binding domain"/>
    <property type="match status" value="1"/>
</dbReference>
<sequence length="461" mass="52132">MEQQHALCVGSGDVTTDIFSGEIPDITPDLDNQAESAIAKLMSALSSEAREKAYKDMHGVPDVAMESPELLQKGLGQLQFEIDNIIDKPAYNQALKQDPNYVCDEEFRTLFLRTDEMNPGLAALRIVRHFQLKLDLFGSECLTKTITQDDLDRDDMEALYAGRGRVLPSKDRAGRTLNLFIVGQPSSTQAMLRRSFYNIMSNPQATQGGIVTIIYGVGCQSVPNRAFSWKFPKIAEGLPVRISAVHMCQSKSLYSMAFAFVMMAFDAFTRIRIKTHSGTHDEVMASLRGYGIELERLPLNRDGKISDLEEYRQGLLLQRARERLQHPRRNRIHVPCMFDVLFGKGTPFQNHVGNKRFRLMVTEQQQRYTKSERGEKLQVAQDIVDNVIENSGVFLKPDGESWIAVENDAARAKVSATFRTMRRTNKRLQSSCKNLPSINNRLSLKKSGDNNEGYNMKDAFY</sequence>
<gene>
    <name evidence="2" type="ORF">CYCCA115_LOCUS24032</name>
</gene>
<keyword evidence="3" id="KW-1185">Reference proteome</keyword>
<evidence type="ECO:0000313" key="2">
    <source>
        <dbReference type="EMBL" id="CAJ1970008.1"/>
    </source>
</evidence>
<feature type="domain" description="DUF6824" evidence="1">
    <location>
        <begin position="339"/>
        <end position="419"/>
    </location>
</feature>
<protein>
    <recommendedName>
        <fullName evidence="1">DUF6824 domain-containing protein</fullName>
    </recommendedName>
</protein>
<organism evidence="2 3">
    <name type="scientific">Cylindrotheca closterium</name>
    <dbReference type="NCBI Taxonomy" id="2856"/>
    <lineage>
        <taxon>Eukaryota</taxon>
        <taxon>Sar</taxon>
        <taxon>Stramenopiles</taxon>
        <taxon>Ochrophyta</taxon>
        <taxon>Bacillariophyta</taxon>
        <taxon>Bacillariophyceae</taxon>
        <taxon>Bacillariophycidae</taxon>
        <taxon>Bacillariales</taxon>
        <taxon>Bacillariaceae</taxon>
        <taxon>Cylindrotheca</taxon>
    </lineage>
</organism>
<dbReference type="AlphaFoldDB" id="A0AAD2GDY0"/>
<dbReference type="Proteomes" id="UP001295423">
    <property type="component" value="Unassembled WGS sequence"/>
</dbReference>